<dbReference type="SUPFAM" id="SSF52540">
    <property type="entry name" value="P-loop containing nucleoside triphosphate hydrolases"/>
    <property type="match status" value="1"/>
</dbReference>
<organism evidence="1 2">
    <name type="scientific">Pseudomonas fluorescens (strain SBW25)</name>
    <dbReference type="NCBI Taxonomy" id="216595"/>
    <lineage>
        <taxon>Bacteria</taxon>
        <taxon>Pseudomonadati</taxon>
        <taxon>Pseudomonadota</taxon>
        <taxon>Gammaproteobacteria</taxon>
        <taxon>Pseudomonadales</taxon>
        <taxon>Pseudomonadaceae</taxon>
        <taxon>Pseudomonas</taxon>
    </lineage>
</organism>
<proteinExistence type="predicted"/>
<protein>
    <submittedName>
        <fullName evidence="1">Uncharacterized protein</fullName>
    </submittedName>
</protein>
<accession>A4V6Y2</accession>
<gene>
    <name evidence="1" type="ordered locus">pQBR0261</name>
</gene>
<dbReference type="EMBL" id="AM235768">
    <property type="protein sequence ID" value="CAM96293.1"/>
    <property type="molecule type" value="Genomic_DNA"/>
</dbReference>
<name>A4V6Y2_PSEFS</name>
<dbReference type="Proteomes" id="UP000002332">
    <property type="component" value="Plasmid pQBR103"/>
</dbReference>
<dbReference type="InterPro" id="IPR027417">
    <property type="entry name" value="P-loop_NTPase"/>
</dbReference>
<evidence type="ECO:0000313" key="2">
    <source>
        <dbReference type="Proteomes" id="UP000002332"/>
    </source>
</evidence>
<dbReference type="PATRIC" id="fig|216595.4.peg.150"/>
<evidence type="ECO:0000313" key="1">
    <source>
        <dbReference type="EMBL" id="CAM96293.1"/>
    </source>
</evidence>
<sequence length="217" mass="24108">MFYEDIKTAMLAGKLKVGLYPRNSISHRDKISIEAPGLLGIKAKLLTKADRLALVNLVQQTAGDAARELTASTVQQWLEERKAVLLTGKAASGKTTFLQAALPNAVYLNGRTSDCSNANWFWYQVSKDPHLPVVIDEPQAFPVLVLGEILKIIKEQKRGYVLVSQAEGGSGFNELWALMTTAPVGFPRYPQIDPNFVWVKFKRYRDVTTAMWVGKIA</sequence>
<dbReference type="RefSeq" id="WP_011923069.1">
    <property type="nucleotide sequence ID" value="NC_009444.1"/>
</dbReference>
<reference evidence="1 2" key="1">
    <citation type="journal article" date="2007" name="ISME J.">
        <title>Sequence-based analysis of pQBR103; a representative of a unique, transfer-proficient mega plasmid resident in the microbial community of sugar beet.</title>
        <authorList>
            <person name="Tett A."/>
            <person name="Spiers A.J."/>
            <person name="Crossman L.C."/>
            <person name="Ager D."/>
            <person name="Ciric L."/>
            <person name="Dow J.M."/>
            <person name="Fry J.C."/>
            <person name="Harris D."/>
            <person name="Lilley A."/>
            <person name="Oliver A."/>
            <person name="Parkhill J."/>
            <person name="Quail M.A."/>
            <person name="Rainey P.B."/>
            <person name="Saunders N.J."/>
            <person name="Seeger K."/>
            <person name="Snyder L.A.S."/>
            <person name="Squares R."/>
            <person name="Thomas C.M."/>
            <person name="Turner S.L."/>
            <person name="Zhang X.-X."/>
            <person name="Field D."/>
            <person name="Bailey M.J."/>
        </authorList>
    </citation>
    <scope>NUCLEOTIDE SEQUENCE [LARGE SCALE GENOMIC DNA]</scope>
    <source>
        <strain evidence="1 2">SBW25</strain>
    </source>
</reference>
<geneLocation type="plasmid" evidence="1 2">
    <name>pQBR103</name>
</geneLocation>
<dbReference type="AlphaFoldDB" id="A4V6Y2"/>
<keyword evidence="1" id="KW-0614">Plasmid</keyword>